<proteinExistence type="inferred from homology"/>
<comment type="caution">
    <text evidence="9">The sequence shown here is derived from an EMBL/GenBank/DDBJ whole genome shotgun (WGS) entry which is preliminary data.</text>
</comment>
<feature type="transmembrane region" description="Helical" evidence="8">
    <location>
        <begin position="81"/>
        <end position="100"/>
    </location>
</feature>
<keyword evidence="5 8" id="KW-1133">Transmembrane helix</keyword>
<comment type="similarity">
    <text evidence="2">Belongs to the chromate ion transporter (CHR) (TC 2.A.51) family.</text>
</comment>
<dbReference type="GO" id="GO:0015109">
    <property type="term" value="F:chromate transmembrane transporter activity"/>
    <property type="evidence" value="ECO:0007669"/>
    <property type="project" value="InterPro"/>
</dbReference>
<feature type="transmembrane region" description="Helical" evidence="8">
    <location>
        <begin position="167"/>
        <end position="183"/>
    </location>
</feature>
<evidence type="ECO:0000256" key="2">
    <source>
        <dbReference type="ARBA" id="ARBA00005262"/>
    </source>
</evidence>
<dbReference type="PANTHER" id="PTHR43663">
    <property type="entry name" value="CHROMATE TRANSPORT PROTEIN-RELATED"/>
    <property type="match status" value="1"/>
</dbReference>
<comment type="subcellular location">
    <subcellularLocation>
        <location evidence="1">Cell membrane</location>
        <topology evidence="1">Multi-pass membrane protein</topology>
    </subcellularLocation>
</comment>
<dbReference type="Pfam" id="PF02417">
    <property type="entry name" value="Chromate_transp"/>
    <property type="match status" value="1"/>
</dbReference>
<evidence type="ECO:0000313" key="9">
    <source>
        <dbReference type="EMBL" id="HJC48266.1"/>
    </source>
</evidence>
<reference evidence="9" key="2">
    <citation type="submission" date="2021-04" db="EMBL/GenBank/DDBJ databases">
        <authorList>
            <person name="Gilroy R."/>
        </authorList>
    </citation>
    <scope>NUCLEOTIDE SEQUENCE</scope>
    <source>
        <strain evidence="9">CHK183-5548</strain>
    </source>
</reference>
<accession>A0A9D2PDX3</accession>
<keyword evidence="3" id="KW-1003">Cell membrane</keyword>
<evidence type="ECO:0000256" key="3">
    <source>
        <dbReference type="ARBA" id="ARBA00022475"/>
    </source>
</evidence>
<dbReference type="InterPro" id="IPR003370">
    <property type="entry name" value="Chromate_transpt"/>
</dbReference>
<reference evidence="9" key="1">
    <citation type="journal article" date="2021" name="PeerJ">
        <title>Extensive microbial diversity within the chicken gut microbiome revealed by metagenomics and culture.</title>
        <authorList>
            <person name="Gilroy R."/>
            <person name="Ravi A."/>
            <person name="Getino M."/>
            <person name="Pursley I."/>
            <person name="Horton D.L."/>
            <person name="Alikhan N.F."/>
            <person name="Baker D."/>
            <person name="Gharbi K."/>
            <person name="Hall N."/>
            <person name="Watson M."/>
            <person name="Adriaenssens E.M."/>
            <person name="Foster-Nyarko E."/>
            <person name="Jarju S."/>
            <person name="Secka A."/>
            <person name="Antonio M."/>
            <person name="Oren A."/>
            <person name="Chaudhuri R.R."/>
            <person name="La Ragione R."/>
            <person name="Hildebrand F."/>
            <person name="Pallen M.J."/>
        </authorList>
    </citation>
    <scope>NUCLEOTIDE SEQUENCE</scope>
    <source>
        <strain evidence="9">CHK183-5548</strain>
    </source>
</reference>
<gene>
    <name evidence="9" type="ORF">IAA04_09470</name>
</gene>
<dbReference type="GO" id="GO:0005886">
    <property type="term" value="C:plasma membrane"/>
    <property type="evidence" value="ECO:0007669"/>
    <property type="project" value="UniProtKB-SubCell"/>
</dbReference>
<dbReference type="InterPro" id="IPR052518">
    <property type="entry name" value="CHR_Transporter"/>
</dbReference>
<dbReference type="EMBL" id="DWWL01000059">
    <property type="protein sequence ID" value="HJC48266.1"/>
    <property type="molecule type" value="Genomic_DNA"/>
</dbReference>
<sequence length="238" mass="25330">MEKKSLSLYLWLFKVNFFISAFTFGGGYVVIPMIRKYFVTEKHLFSEDELMDMAAIAQSSPGAIAINLAVLAGFRTAGLSGAVLCGVSSVLPPFLILSVISSCYQVFRDLPIVAAVLKGMEAAVGALIVDIVVDMGAAVLKEKKPFFSCLIPAAFAGSFLLEINVMVILLICVAACLIYYFAASRRTVSALSAGRPVPVRAESGSCSDKKACAEARPQTAADSREAAPGRYSKKGGTY</sequence>
<name>A0A9D2PDX3_9FIRM</name>
<evidence type="ECO:0000256" key="1">
    <source>
        <dbReference type="ARBA" id="ARBA00004651"/>
    </source>
</evidence>
<feature type="transmembrane region" description="Helical" evidence="8">
    <location>
        <begin position="54"/>
        <end position="74"/>
    </location>
</feature>
<feature type="region of interest" description="Disordered" evidence="7">
    <location>
        <begin position="198"/>
        <end position="238"/>
    </location>
</feature>
<evidence type="ECO:0000313" key="10">
    <source>
        <dbReference type="Proteomes" id="UP000823883"/>
    </source>
</evidence>
<keyword evidence="6 8" id="KW-0472">Membrane</keyword>
<evidence type="ECO:0000256" key="4">
    <source>
        <dbReference type="ARBA" id="ARBA00022692"/>
    </source>
</evidence>
<protein>
    <submittedName>
        <fullName evidence="9">Chromate transporter</fullName>
    </submittedName>
</protein>
<evidence type="ECO:0000256" key="6">
    <source>
        <dbReference type="ARBA" id="ARBA00023136"/>
    </source>
</evidence>
<organism evidence="9 10">
    <name type="scientific">Candidatus Lachnoclostridium pullistercoris</name>
    <dbReference type="NCBI Taxonomy" id="2838632"/>
    <lineage>
        <taxon>Bacteria</taxon>
        <taxon>Bacillati</taxon>
        <taxon>Bacillota</taxon>
        <taxon>Clostridia</taxon>
        <taxon>Lachnospirales</taxon>
        <taxon>Lachnospiraceae</taxon>
    </lineage>
</organism>
<dbReference type="AlphaFoldDB" id="A0A9D2PDX3"/>
<evidence type="ECO:0000256" key="8">
    <source>
        <dbReference type="SAM" id="Phobius"/>
    </source>
</evidence>
<feature type="transmembrane region" description="Helical" evidence="8">
    <location>
        <begin position="12"/>
        <end position="34"/>
    </location>
</feature>
<dbReference type="Proteomes" id="UP000823883">
    <property type="component" value="Unassembled WGS sequence"/>
</dbReference>
<evidence type="ECO:0000256" key="5">
    <source>
        <dbReference type="ARBA" id="ARBA00022989"/>
    </source>
</evidence>
<keyword evidence="4 8" id="KW-0812">Transmembrane</keyword>
<evidence type="ECO:0000256" key="7">
    <source>
        <dbReference type="SAM" id="MobiDB-lite"/>
    </source>
</evidence>
<dbReference type="PANTHER" id="PTHR43663:SF1">
    <property type="entry name" value="CHROMATE TRANSPORTER"/>
    <property type="match status" value="1"/>
</dbReference>